<dbReference type="Proteomes" id="UP000198889">
    <property type="component" value="Unassembled WGS sequence"/>
</dbReference>
<keyword evidence="1" id="KW-0472">Membrane</keyword>
<reference evidence="4" key="1">
    <citation type="submission" date="2016-10" db="EMBL/GenBank/DDBJ databases">
        <authorList>
            <person name="Varghese N."/>
            <person name="Submissions S."/>
        </authorList>
    </citation>
    <scope>NUCLEOTIDE SEQUENCE [LARGE SCALE GENOMIC DNA]</scope>
    <source>
        <strain evidence="4">CGMCC 1.1761</strain>
    </source>
</reference>
<evidence type="ECO:0000313" key="3">
    <source>
        <dbReference type="EMBL" id="SCW74352.1"/>
    </source>
</evidence>
<organism evidence="3 4">
    <name type="scientific">Ancylobacter rudongensis</name>
    <dbReference type="NCBI Taxonomy" id="177413"/>
    <lineage>
        <taxon>Bacteria</taxon>
        <taxon>Pseudomonadati</taxon>
        <taxon>Pseudomonadota</taxon>
        <taxon>Alphaproteobacteria</taxon>
        <taxon>Hyphomicrobiales</taxon>
        <taxon>Xanthobacteraceae</taxon>
        <taxon>Ancylobacter</taxon>
    </lineage>
</organism>
<accession>A0A1G4SYU2</accession>
<evidence type="ECO:0000259" key="2">
    <source>
        <dbReference type="SMART" id="SM00327"/>
    </source>
</evidence>
<dbReference type="InterPro" id="IPR036465">
    <property type="entry name" value="vWFA_dom_sf"/>
</dbReference>
<evidence type="ECO:0000313" key="4">
    <source>
        <dbReference type="Proteomes" id="UP000198889"/>
    </source>
</evidence>
<gene>
    <name evidence="3" type="ORF">SAMN05660859_2658</name>
</gene>
<feature type="transmembrane region" description="Helical" evidence="1">
    <location>
        <begin position="6"/>
        <end position="24"/>
    </location>
</feature>
<keyword evidence="1" id="KW-0812">Transmembrane</keyword>
<dbReference type="RefSeq" id="WP_091440433.1">
    <property type="nucleotide sequence ID" value="NZ_FMTP01000003.1"/>
</dbReference>
<dbReference type="InterPro" id="IPR002035">
    <property type="entry name" value="VWF_A"/>
</dbReference>
<sequence length="294" mass="29752">MSELVLLRPWWLAVLPLLLVLALWQWRRGPAGGGWERVMPPTMFAAMRALGHLQGRAPRQGVALLASAALLCLGLCGPAVPRADAPLLAGSGAVLIALDMSPSVTESPALTDAQAAAATLLTAASGRPVGMLLYSGEAYEVAAPTADPATLESQIAVLGADTMPGSGSRPASALALARQMLQGVGDADLVLVSDGGGVDEATRAEAERLAADGVRLSALTLTGPAGGTADAAGLEALASLAAPARAPGPVLRRLSRQATLERDSALAALAFLDLGPYLAGLAGLPLLGLFRRRG</sequence>
<feature type="domain" description="VWFA" evidence="2">
    <location>
        <begin position="91"/>
        <end position="260"/>
    </location>
</feature>
<dbReference type="Pfam" id="PF13519">
    <property type="entry name" value="VWA_2"/>
    <property type="match status" value="1"/>
</dbReference>
<dbReference type="SUPFAM" id="SSF53300">
    <property type="entry name" value="vWA-like"/>
    <property type="match status" value="1"/>
</dbReference>
<dbReference type="SMART" id="SM00327">
    <property type="entry name" value="VWA"/>
    <property type="match status" value="1"/>
</dbReference>
<proteinExistence type="predicted"/>
<dbReference type="STRING" id="177413.SAMN05660859_2658"/>
<dbReference type="CDD" id="cd00198">
    <property type="entry name" value="vWFA"/>
    <property type="match status" value="1"/>
</dbReference>
<name>A0A1G4SYU2_9HYPH</name>
<feature type="transmembrane region" description="Helical" evidence="1">
    <location>
        <begin position="265"/>
        <end position="290"/>
    </location>
</feature>
<keyword evidence="1" id="KW-1133">Transmembrane helix</keyword>
<dbReference type="AlphaFoldDB" id="A0A1G4SYU2"/>
<keyword evidence="4" id="KW-1185">Reference proteome</keyword>
<evidence type="ECO:0000256" key="1">
    <source>
        <dbReference type="SAM" id="Phobius"/>
    </source>
</evidence>
<protein>
    <submittedName>
        <fullName evidence="3">Ca-activated chloride channel family protein</fullName>
    </submittedName>
</protein>
<dbReference type="Gene3D" id="3.40.50.410">
    <property type="entry name" value="von Willebrand factor, type A domain"/>
    <property type="match status" value="1"/>
</dbReference>
<dbReference type="EMBL" id="FMTP01000003">
    <property type="protein sequence ID" value="SCW74352.1"/>
    <property type="molecule type" value="Genomic_DNA"/>
</dbReference>